<feature type="region of interest" description="Disordered" evidence="7">
    <location>
        <begin position="1"/>
        <end position="120"/>
    </location>
</feature>
<keyword evidence="4" id="KW-0932">Cytokinin signaling pathway</keyword>
<comment type="similarity">
    <text evidence="6">Belongs to the SOFL plant protein family.</text>
</comment>
<dbReference type="GO" id="GO:0009691">
    <property type="term" value="P:cytokinin biosynthetic process"/>
    <property type="evidence" value="ECO:0007669"/>
    <property type="project" value="UniProtKB-KW"/>
</dbReference>
<evidence type="ECO:0000256" key="2">
    <source>
        <dbReference type="ARBA" id="ARBA00022490"/>
    </source>
</evidence>
<sequence length="150" mass="16410">MESSQMFGDTEECQSSESGWTMYIGSPIYGGDDDGHSDDDDRNDGDDDGETDANHNENDDDSDDSMASDASSGPSHQGVLPCGSGLALFKHKEVENYDKKSNKQQKEKQKAQKIKEEKDETTFMPKKAVAPAQSGSKVSSYVAWAENCLR</sequence>
<dbReference type="InterPro" id="IPR044670">
    <property type="entry name" value="SOFL"/>
</dbReference>
<accession>A0A2N9F435</accession>
<feature type="compositionally biased region" description="Basic and acidic residues" evidence="7">
    <location>
        <begin position="90"/>
        <end position="120"/>
    </location>
</feature>
<gene>
    <name evidence="8" type="ORF">FSB_LOCUS9642</name>
</gene>
<name>A0A2N9F435_FAGSY</name>
<dbReference type="GO" id="GO:0009736">
    <property type="term" value="P:cytokinin-activated signaling pathway"/>
    <property type="evidence" value="ECO:0007669"/>
    <property type="project" value="UniProtKB-KW"/>
</dbReference>
<comment type="subcellular location">
    <subcellularLocation>
        <location evidence="1">Cytoplasm</location>
    </subcellularLocation>
</comment>
<proteinExistence type="inferred from homology"/>
<feature type="compositionally biased region" description="Acidic residues" evidence="7">
    <location>
        <begin position="31"/>
        <end position="51"/>
    </location>
</feature>
<evidence type="ECO:0000313" key="8">
    <source>
        <dbReference type="EMBL" id="SPC81760.1"/>
    </source>
</evidence>
<evidence type="ECO:0000256" key="7">
    <source>
        <dbReference type="SAM" id="MobiDB-lite"/>
    </source>
</evidence>
<keyword evidence="2" id="KW-0963">Cytoplasm</keyword>
<dbReference type="PANTHER" id="PTHR33347">
    <property type="entry name" value="OSJNBA0091C07.3 PROTEIN"/>
    <property type="match status" value="1"/>
</dbReference>
<evidence type="ECO:0000256" key="5">
    <source>
        <dbReference type="ARBA" id="ARBA00023242"/>
    </source>
</evidence>
<evidence type="ECO:0000256" key="3">
    <source>
        <dbReference type="ARBA" id="ARBA00022712"/>
    </source>
</evidence>
<dbReference type="EMBL" id="OIVN01000535">
    <property type="protein sequence ID" value="SPC81760.1"/>
    <property type="molecule type" value="Genomic_DNA"/>
</dbReference>
<dbReference type="GO" id="GO:0005737">
    <property type="term" value="C:cytoplasm"/>
    <property type="evidence" value="ECO:0007669"/>
    <property type="project" value="UniProtKB-SubCell"/>
</dbReference>
<keyword evidence="3" id="KW-0203">Cytokinin biosynthesis</keyword>
<evidence type="ECO:0000256" key="1">
    <source>
        <dbReference type="ARBA" id="ARBA00004496"/>
    </source>
</evidence>
<dbReference type="AlphaFoldDB" id="A0A2N9F435"/>
<reference evidence="8" key="1">
    <citation type="submission" date="2018-02" db="EMBL/GenBank/DDBJ databases">
        <authorList>
            <person name="Cohen D.B."/>
            <person name="Kent A.D."/>
        </authorList>
    </citation>
    <scope>NUCLEOTIDE SEQUENCE</scope>
</reference>
<evidence type="ECO:0000256" key="6">
    <source>
        <dbReference type="ARBA" id="ARBA00024199"/>
    </source>
</evidence>
<protein>
    <submittedName>
        <fullName evidence="8">Uncharacterized protein</fullName>
    </submittedName>
</protein>
<keyword evidence="5" id="KW-0539">Nucleus</keyword>
<dbReference type="PANTHER" id="PTHR33347:SF31">
    <property type="entry name" value="PROTEIN SOB FIVE-LIKE 1"/>
    <property type="match status" value="1"/>
</dbReference>
<evidence type="ECO:0000256" key="4">
    <source>
        <dbReference type="ARBA" id="ARBA00022864"/>
    </source>
</evidence>
<organism evidence="8">
    <name type="scientific">Fagus sylvatica</name>
    <name type="common">Beechnut</name>
    <dbReference type="NCBI Taxonomy" id="28930"/>
    <lineage>
        <taxon>Eukaryota</taxon>
        <taxon>Viridiplantae</taxon>
        <taxon>Streptophyta</taxon>
        <taxon>Embryophyta</taxon>
        <taxon>Tracheophyta</taxon>
        <taxon>Spermatophyta</taxon>
        <taxon>Magnoliopsida</taxon>
        <taxon>eudicotyledons</taxon>
        <taxon>Gunneridae</taxon>
        <taxon>Pentapetalae</taxon>
        <taxon>rosids</taxon>
        <taxon>fabids</taxon>
        <taxon>Fagales</taxon>
        <taxon>Fagaceae</taxon>
        <taxon>Fagus</taxon>
    </lineage>
</organism>